<dbReference type="Pfam" id="PF00444">
    <property type="entry name" value="Ribosomal_L36"/>
    <property type="match status" value="1"/>
</dbReference>
<dbReference type="GO" id="GO:0005762">
    <property type="term" value="C:mitochondrial large ribosomal subunit"/>
    <property type="evidence" value="ECO:0007669"/>
    <property type="project" value="TreeGrafter"/>
</dbReference>
<dbReference type="SUPFAM" id="SSF57840">
    <property type="entry name" value="Ribosomal protein L36"/>
    <property type="match status" value="1"/>
</dbReference>
<dbReference type="GO" id="GO:0006412">
    <property type="term" value="P:translation"/>
    <property type="evidence" value="ECO:0007669"/>
    <property type="project" value="InterPro"/>
</dbReference>
<protein>
    <recommendedName>
        <fullName evidence="7">Ribosomal protein</fullName>
    </recommendedName>
</protein>
<keyword evidence="6 7" id="KW-0687">Ribonucleoprotein</keyword>
<dbReference type="InterPro" id="IPR000473">
    <property type="entry name" value="Ribosomal_bL36"/>
</dbReference>
<keyword evidence="4 7" id="KW-0689">Ribosomal protein</keyword>
<dbReference type="PANTHER" id="PTHR46909">
    <property type="entry name" value="39S RIBOSOMAL PROTEIN L36, MITOCHONDRIAL"/>
    <property type="match status" value="1"/>
</dbReference>
<dbReference type="AlphaFoldDB" id="A0A1Y2HRJ5"/>
<dbReference type="GO" id="GO:0003735">
    <property type="term" value="F:structural constituent of ribosome"/>
    <property type="evidence" value="ECO:0007669"/>
    <property type="project" value="InterPro"/>
</dbReference>
<accession>A0A1Y2HRJ5</accession>
<keyword evidence="3" id="KW-0809">Transit peptide</keyword>
<proteinExistence type="inferred from homology"/>
<dbReference type="STRING" id="765915.A0A1Y2HRJ5"/>
<sequence length="107" mass="11854">MSAILSSCCRSLAATSVARSATAASSILRSTTLSFPTQAQSPSHAAWTLSATSAALRLQHQHHANQVRSYQVRASIKPRCEHCYMVMRKGRRYILCKKVARHKQRQG</sequence>
<dbReference type="PROSITE" id="PS00828">
    <property type="entry name" value="RIBOSOMAL_L36"/>
    <property type="match status" value="1"/>
</dbReference>
<evidence type="ECO:0000256" key="6">
    <source>
        <dbReference type="ARBA" id="ARBA00023274"/>
    </source>
</evidence>
<comment type="subcellular location">
    <subcellularLocation>
        <location evidence="1">Mitochondrion</location>
    </subcellularLocation>
</comment>
<keyword evidence="5" id="KW-0496">Mitochondrion</keyword>
<evidence type="ECO:0000256" key="3">
    <source>
        <dbReference type="ARBA" id="ARBA00022946"/>
    </source>
</evidence>
<dbReference type="OrthoDB" id="10265903at2759"/>
<dbReference type="PANTHER" id="PTHR46909:SF1">
    <property type="entry name" value="LARGE RIBOSOMAL SUBUNIT PROTEIN BL36M"/>
    <property type="match status" value="1"/>
</dbReference>
<evidence type="ECO:0000256" key="4">
    <source>
        <dbReference type="ARBA" id="ARBA00022980"/>
    </source>
</evidence>
<dbReference type="HAMAP" id="MF_00251">
    <property type="entry name" value="Ribosomal_bL36"/>
    <property type="match status" value="1"/>
</dbReference>
<name>A0A1Y2HRJ5_9FUNG</name>
<evidence type="ECO:0000313" key="8">
    <source>
        <dbReference type="EMBL" id="ORZ37216.1"/>
    </source>
</evidence>
<dbReference type="Proteomes" id="UP000193411">
    <property type="component" value="Unassembled WGS sequence"/>
</dbReference>
<dbReference type="InterPro" id="IPR052143">
    <property type="entry name" value="Mitoribosomal_bL36m"/>
</dbReference>
<gene>
    <name evidence="8" type="ORF">BCR44DRAFT_1430699</name>
</gene>
<reference evidence="8 9" key="1">
    <citation type="submission" date="2016-07" db="EMBL/GenBank/DDBJ databases">
        <title>Pervasive Adenine N6-methylation of Active Genes in Fungi.</title>
        <authorList>
            <consortium name="DOE Joint Genome Institute"/>
            <person name="Mondo S.J."/>
            <person name="Dannebaum R.O."/>
            <person name="Kuo R.C."/>
            <person name="Labutti K."/>
            <person name="Haridas S."/>
            <person name="Kuo A."/>
            <person name="Salamov A."/>
            <person name="Ahrendt S.R."/>
            <person name="Lipzen A."/>
            <person name="Sullivan W."/>
            <person name="Andreopoulos W.B."/>
            <person name="Clum A."/>
            <person name="Lindquist E."/>
            <person name="Daum C."/>
            <person name="Ramamoorthy G.K."/>
            <person name="Gryganskyi A."/>
            <person name="Culley D."/>
            <person name="Magnuson J.K."/>
            <person name="James T.Y."/>
            <person name="O'Malley M.A."/>
            <person name="Stajich J.E."/>
            <person name="Spatafora J.W."/>
            <person name="Visel A."/>
            <person name="Grigoriev I.V."/>
        </authorList>
    </citation>
    <scope>NUCLEOTIDE SEQUENCE [LARGE SCALE GENOMIC DNA]</scope>
    <source>
        <strain evidence="8 9">PL171</strain>
    </source>
</reference>
<dbReference type="InterPro" id="IPR035977">
    <property type="entry name" value="Ribosomal_bL36_sp"/>
</dbReference>
<evidence type="ECO:0000313" key="9">
    <source>
        <dbReference type="Proteomes" id="UP000193411"/>
    </source>
</evidence>
<evidence type="ECO:0000256" key="5">
    <source>
        <dbReference type="ARBA" id="ARBA00023128"/>
    </source>
</evidence>
<dbReference type="EMBL" id="MCFL01000013">
    <property type="protein sequence ID" value="ORZ37216.1"/>
    <property type="molecule type" value="Genomic_DNA"/>
</dbReference>
<comment type="caution">
    <text evidence="8">The sequence shown here is derived from an EMBL/GenBank/DDBJ whole genome shotgun (WGS) entry which is preliminary data.</text>
</comment>
<comment type="similarity">
    <text evidence="2 7">Belongs to the bacterial ribosomal protein bL36 family.</text>
</comment>
<keyword evidence="9" id="KW-1185">Reference proteome</keyword>
<evidence type="ECO:0000256" key="1">
    <source>
        <dbReference type="ARBA" id="ARBA00004173"/>
    </source>
</evidence>
<dbReference type="NCBIfam" id="TIGR01022">
    <property type="entry name" value="rpmJ_bact"/>
    <property type="match status" value="1"/>
</dbReference>
<evidence type="ECO:0000256" key="7">
    <source>
        <dbReference type="RuleBase" id="RU000570"/>
    </source>
</evidence>
<organism evidence="8 9">
    <name type="scientific">Catenaria anguillulae PL171</name>
    <dbReference type="NCBI Taxonomy" id="765915"/>
    <lineage>
        <taxon>Eukaryota</taxon>
        <taxon>Fungi</taxon>
        <taxon>Fungi incertae sedis</taxon>
        <taxon>Blastocladiomycota</taxon>
        <taxon>Blastocladiomycetes</taxon>
        <taxon>Blastocladiales</taxon>
        <taxon>Catenariaceae</taxon>
        <taxon>Catenaria</taxon>
    </lineage>
</organism>
<evidence type="ECO:0000256" key="2">
    <source>
        <dbReference type="ARBA" id="ARBA00007645"/>
    </source>
</evidence>